<keyword evidence="5 6" id="KW-0694">RNA-binding</keyword>
<dbReference type="Pfam" id="PF13636">
    <property type="entry name" value="Methyltranf_PUA"/>
    <property type="match status" value="1"/>
</dbReference>
<accession>A0A288QTX6</accession>
<dbReference type="GO" id="GO:0001510">
    <property type="term" value="P:RNA methylation"/>
    <property type="evidence" value="ECO:0007669"/>
    <property type="project" value="InterPro"/>
</dbReference>
<evidence type="ECO:0000313" key="7">
    <source>
        <dbReference type="EMBL" id="RDL12096.1"/>
    </source>
</evidence>
<dbReference type="Gene3D" id="3.40.50.150">
    <property type="entry name" value="Vaccinia Virus protein VP39"/>
    <property type="match status" value="1"/>
</dbReference>
<sequence length="465" mass="51672">MKLPAGFEEKYRALLGDEADAFMASFDKPVVKAYRVNPLKAQQTLYDTPDDGRVPWGQWGHVGTVSGHSVDHTTGLIYSQEPSAQLVAEVAHPNPGERVLDLAAAPGGKSTHLASFMNGEGLLISNEIFRKRATVLSENIERFGVQNAIVTNHAPQDLSKWLPGYFDKIILDAPCSGEGMFRKDPGAMQYWDVDYPAKCAALQREILTEAVKMMKPGAELTYSTCTFAPEEDEQIIAWLIDTYPWLEIVPIDKPAGVDDGRPEWADGNPELAKTARLFPNHLDGEGHFVAKLRSKLTDEDVTAKAPKLATTNLNKEQSALWAAFQKDMLPDYQPAVLQAFGEQLYALPAGTPDMKRVQVMRAGVHLGTFKKNRFEPSLSLALAVQPTEFTRVYATNDEEWAKYVHGDTFFVADRAAYANGWYLLTMNGNGTGFGKLVDGQMKNFYPKGLRFQVREQPTALEDEMY</sequence>
<dbReference type="PROSITE" id="PS51686">
    <property type="entry name" value="SAM_MT_RSMB_NOP"/>
    <property type="match status" value="1"/>
</dbReference>
<dbReference type="PRINTS" id="PR02008">
    <property type="entry name" value="RCMTFAMILY"/>
</dbReference>
<comment type="caution">
    <text evidence="7">The sequence shown here is derived from an EMBL/GenBank/DDBJ whole genome shotgun (WGS) entry which is preliminary data.</text>
</comment>
<dbReference type="Proteomes" id="UP000254912">
    <property type="component" value="Unassembled WGS sequence"/>
</dbReference>
<name>A0A288QTX6_9LACO</name>
<dbReference type="Pfam" id="PF17126">
    <property type="entry name" value="RsmF_methylt_CI"/>
    <property type="match status" value="1"/>
</dbReference>
<dbReference type="CDD" id="cd02440">
    <property type="entry name" value="AdoMet_MTases"/>
    <property type="match status" value="1"/>
</dbReference>
<comment type="caution">
    <text evidence="6">Lacks conserved residue(s) required for the propagation of feature annotation.</text>
</comment>
<dbReference type="InterPro" id="IPR049560">
    <property type="entry name" value="MeTrfase_RsmB-F_NOP2_cat"/>
</dbReference>
<dbReference type="SUPFAM" id="SSF53335">
    <property type="entry name" value="S-adenosyl-L-methionine-dependent methyltransferases"/>
    <property type="match status" value="1"/>
</dbReference>
<feature type="active site" description="Nucleophile" evidence="6">
    <location>
        <position position="225"/>
    </location>
</feature>
<dbReference type="RefSeq" id="WP_070230151.1">
    <property type="nucleotide sequence ID" value="NZ_BJYO01000002.1"/>
</dbReference>
<reference evidence="7 8" key="1">
    <citation type="submission" date="2018-07" db="EMBL/GenBank/DDBJ databases">
        <title>Genomic Encyclopedia of Type Strains, Phase III (KMG-III): the genomes of soil and plant-associated and newly described type strains.</title>
        <authorList>
            <person name="Whitman W."/>
        </authorList>
    </citation>
    <scope>NUCLEOTIDE SEQUENCE [LARGE SCALE GENOMIC DNA]</scope>
    <source>
        <strain evidence="7 8">CECT 7031</strain>
    </source>
</reference>
<dbReference type="GO" id="GO:0003723">
    <property type="term" value="F:RNA binding"/>
    <property type="evidence" value="ECO:0007669"/>
    <property type="project" value="UniProtKB-UniRule"/>
</dbReference>
<dbReference type="KEGG" id="wso:WSWS_00896"/>
<dbReference type="GO" id="GO:0008173">
    <property type="term" value="F:RNA methyltransferase activity"/>
    <property type="evidence" value="ECO:0007669"/>
    <property type="project" value="InterPro"/>
</dbReference>
<evidence type="ECO:0000256" key="3">
    <source>
        <dbReference type="ARBA" id="ARBA00022679"/>
    </source>
</evidence>
<gene>
    <name evidence="7" type="ORF">DFP99_0525</name>
</gene>
<evidence type="ECO:0000256" key="2">
    <source>
        <dbReference type="ARBA" id="ARBA00022603"/>
    </source>
</evidence>
<dbReference type="PANTHER" id="PTHR22807:SF30">
    <property type="entry name" value="28S RRNA (CYTOSINE(4447)-C(5))-METHYLTRANSFERASE-RELATED"/>
    <property type="match status" value="1"/>
</dbReference>
<dbReference type="InterPro" id="IPR031340">
    <property type="entry name" value="RsmF_methylt_CI"/>
</dbReference>
<dbReference type="Pfam" id="PF01189">
    <property type="entry name" value="Methyltr_RsmB-F"/>
    <property type="match status" value="1"/>
</dbReference>
<feature type="binding site" evidence="6">
    <location>
        <position position="172"/>
    </location>
    <ligand>
        <name>S-adenosyl-L-methionine</name>
        <dbReference type="ChEBI" id="CHEBI:59789"/>
    </ligand>
</feature>
<dbReference type="Gene3D" id="2.30.130.60">
    <property type="match status" value="1"/>
</dbReference>
<keyword evidence="2 6" id="KW-0489">Methyltransferase</keyword>
<dbReference type="InterPro" id="IPR027391">
    <property type="entry name" value="Nol1_Nop2_Fmu_2"/>
</dbReference>
<dbReference type="InterPro" id="IPR001678">
    <property type="entry name" value="MeTrfase_RsmB-F_NOP2_dom"/>
</dbReference>
<keyword evidence="8" id="KW-1185">Reference proteome</keyword>
<evidence type="ECO:0000256" key="1">
    <source>
        <dbReference type="ARBA" id="ARBA00022490"/>
    </source>
</evidence>
<protein>
    <submittedName>
        <fullName evidence="7">NOL1/NOP2/sun family putative RNA methylase</fullName>
    </submittedName>
</protein>
<dbReference type="Pfam" id="PF17125">
    <property type="entry name" value="Methyltr_RsmF_N"/>
    <property type="match status" value="1"/>
</dbReference>
<evidence type="ECO:0000256" key="4">
    <source>
        <dbReference type="ARBA" id="ARBA00022691"/>
    </source>
</evidence>
<proteinExistence type="inferred from homology"/>
<dbReference type="InterPro" id="IPR023267">
    <property type="entry name" value="RCMT"/>
</dbReference>
<keyword evidence="3 6" id="KW-0808">Transferase</keyword>
<keyword evidence="4 6" id="KW-0949">S-adenosyl-L-methionine</keyword>
<dbReference type="InterPro" id="IPR029063">
    <property type="entry name" value="SAM-dependent_MTases_sf"/>
</dbReference>
<comment type="similarity">
    <text evidence="6">Belongs to the class I-like SAM-binding methyltransferase superfamily. RsmB/NOP family.</text>
</comment>
<dbReference type="GeneID" id="94546094"/>
<evidence type="ECO:0000313" key="8">
    <source>
        <dbReference type="Proteomes" id="UP000254912"/>
    </source>
</evidence>
<dbReference type="CDD" id="cd21147">
    <property type="entry name" value="RsmF_methylt_CTD1"/>
    <property type="match status" value="1"/>
</dbReference>
<evidence type="ECO:0000256" key="5">
    <source>
        <dbReference type="ARBA" id="ARBA00022884"/>
    </source>
</evidence>
<dbReference type="OrthoDB" id="9810297at2"/>
<feature type="binding site" evidence="6">
    <location>
        <position position="127"/>
    </location>
    <ligand>
        <name>S-adenosyl-L-methionine</name>
        <dbReference type="ChEBI" id="CHEBI:59789"/>
    </ligand>
</feature>
<dbReference type="InterPro" id="IPR031341">
    <property type="entry name" value="Methyltr_RsmF_N"/>
</dbReference>
<evidence type="ECO:0000256" key="6">
    <source>
        <dbReference type="PROSITE-ProRule" id="PRU01023"/>
    </source>
</evidence>
<feature type="binding site" evidence="6">
    <location>
        <begin position="103"/>
        <end position="109"/>
    </location>
    <ligand>
        <name>S-adenosyl-L-methionine</name>
        <dbReference type="ChEBI" id="CHEBI:59789"/>
    </ligand>
</feature>
<organism evidence="7 8">
    <name type="scientific">Weissella soli</name>
    <dbReference type="NCBI Taxonomy" id="155866"/>
    <lineage>
        <taxon>Bacteria</taxon>
        <taxon>Bacillati</taxon>
        <taxon>Bacillota</taxon>
        <taxon>Bacilli</taxon>
        <taxon>Lactobacillales</taxon>
        <taxon>Lactobacillaceae</taxon>
        <taxon>Weissella</taxon>
    </lineage>
</organism>
<dbReference type="EMBL" id="QRAS01000001">
    <property type="protein sequence ID" value="RDL12096.1"/>
    <property type="molecule type" value="Genomic_DNA"/>
</dbReference>
<keyword evidence="1" id="KW-0963">Cytoplasm</keyword>
<dbReference type="PANTHER" id="PTHR22807">
    <property type="entry name" value="NOP2 YEAST -RELATED NOL1/NOP2/FMU SUN DOMAIN-CONTAINING"/>
    <property type="match status" value="1"/>
</dbReference>
<dbReference type="Gene3D" id="3.30.70.1170">
    <property type="entry name" value="Sun protein, domain 3"/>
    <property type="match status" value="1"/>
</dbReference>
<dbReference type="AlphaFoldDB" id="A0A288QTX6"/>